<gene>
    <name evidence="3" type="ORF">ElyMa_002372900</name>
</gene>
<keyword evidence="4" id="KW-1185">Reference proteome</keyword>
<dbReference type="EMBL" id="BMAT01004906">
    <property type="protein sequence ID" value="GFR82808.1"/>
    <property type="molecule type" value="Genomic_DNA"/>
</dbReference>
<evidence type="ECO:0000256" key="2">
    <source>
        <dbReference type="SAM" id="Phobius"/>
    </source>
</evidence>
<sequence>MSTELTVGALAHCAGAFTFTAGFHTDDWALFTSRAGLKHKYGLWKMCAQTASNSTNSTEDPLQCNAHEFLQITDGNDVCDNDDYDDDGGGDDDDNDNDDGDTDDDNDGADHDDRDGDDDDEDDDDDDNNYDAYLHLARALFIVAGIAAGFGVYYTFCVGCKPDDTERLKKIVYFHTILLAFLVVGGVLFICHADYYDKKHTVNSRFGFSAVLVWVTCGLQTLAALLTSYLLRDKFFKSCKKKCMPTCLKLRENSSSSTRTASETNRGTSTRTSSTADVEVTVTITTLTPASAPAEAPAASTTTATTAASTATTAVAASATASSNTDPELQGAAIVKPPSYCDLFPESDHNTWSDLVTARSRSANSSATNSSCSRPGAIADHTENTGVHQGSDSRSSSRGIFTIIVNPAPDLPPPAEHREQARNLPSPHQYEPYVPPPRYEDIVMNLIPNENNIGDSRPQRRYEETAFDSIPQSRYEETNIDSTPLSSRFRELASTVPPPYEHVIAMDNEASSSPNQTDGCIVIRSRPRDLSPPRPTESNA</sequence>
<feature type="region of interest" description="Disordered" evidence="1">
    <location>
        <begin position="466"/>
        <end position="485"/>
    </location>
</feature>
<feature type="transmembrane region" description="Helical" evidence="2">
    <location>
        <begin position="139"/>
        <end position="159"/>
    </location>
</feature>
<feature type="compositionally biased region" description="Polar residues" evidence="1">
    <location>
        <begin position="509"/>
        <end position="518"/>
    </location>
</feature>
<feature type="compositionally biased region" description="Low complexity" evidence="1">
    <location>
        <begin position="361"/>
        <end position="374"/>
    </location>
</feature>
<feature type="region of interest" description="Disordered" evidence="1">
    <location>
        <begin position="361"/>
        <end position="436"/>
    </location>
</feature>
<evidence type="ECO:0000313" key="4">
    <source>
        <dbReference type="Proteomes" id="UP000762676"/>
    </source>
</evidence>
<organism evidence="3 4">
    <name type="scientific">Elysia marginata</name>
    <dbReference type="NCBI Taxonomy" id="1093978"/>
    <lineage>
        <taxon>Eukaryota</taxon>
        <taxon>Metazoa</taxon>
        <taxon>Spiralia</taxon>
        <taxon>Lophotrochozoa</taxon>
        <taxon>Mollusca</taxon>
        <taxon>Gastropoda</taxon>
        <taxon>Heterobranchia</taxon>
        <taxon>Euthyneura</taxon>
        <taxon>Panpulmonata</taxon>
        <taxon>Sacoglossa</taxon>
        <taxon>Placobranchoidea</taxon>
        <taxon>Plakobranchidae</taxon>
        <taxon>Elysia</taxon>
    </lineage>
</organism>
<dbReference type="Proteomes" id="UP000762676">
    <property type="component" value="Unassembled WGS sequence"/>
</dbReference>
<keyword evidence="2" id="KW-1133">Transmembrane helix</keyword>
<accession>A0AAV4GAN1</accession>
<name>A0AAV4GAN1_9GAST</name>
<reference evidence="3 4" key="1">
    <citation type="journal article" date="2021" name="Elife">
        <title>Chloroplast acquisition without the gene transfer in kleptoplastic sea slugs, Plakobranchus ocellatus.</title>
        <authorList>
            <person name="Maeda T."/>
            <person name="Takahashi S."/>
            <person name="Yoshida T."/>
            <person name="Shimamura S."/>
            <person name="Takaki Y."/>
            <person name="Nagai Y."/>
            <person name="Toyoda A."/>
            <person name="Suzuki Y."/>
            <person name="Arimoto A."/>
            <person name="Ishii H."/>
            <person name="Satoh N."/>
            <person name="Nishiyama T."/>
            <person name="Hasebe M."/>
            <person name="Maruyama T."/>
            <person name="Minagawa J."/>
            <person name="Obokata J."/>
            <person name="Shigenobu S."/>
        </authorList>
    </citation>
    <scope>NUCLEOTIDE SEQUENCE [LARGE SCALE GENOMIC DNA]</scope>
</reference>
<feature type="transmembrane region" description="Helical" evidence="2">
    <location>
        <begin position="171"/>
        <end position="190"/>
    </location>
</feature>
<evidence type="ECO:0000313" key="3">
    <source>
        <dbReference type="EMBL" id="GFR82808.1"/>
    </source>
</evidence>
<feature type="compositionally biased region" description="Acidic residues" evidence="1">
    <location>
        <begin position="115"/>
        <end position="125"/>
    </location>
</feature>
<comment type="caution">
    <text evidence="3">The sequence shown here is derived from an EMBL/GenBank/DDBJ whole genome shotgun (WGS) entry which is preliminary data.</text>
</comment>
<feature type="region of interest" description="Disordered" evidence="1">
    <location>
        <begin position="506"/>
        <end position="540"/>
    </location>
</feature>
<dbReference type="Gene3D" id="1.20.140.150">
    <property type="match status" value="1"/>
</dbReference>
<protein>
    <submittedName>
        <fullName evidence="3">Uncharacterized protein</fullName>
    </submittedName>
</protein>
<proteinExistence type="predicted"/>
<feature type="compositionally biased region" description="Acidic residues" evidence="1">
    <location>
        <begin position="77"/>
        <end position="107"/>
    </location>
</feature>
<keyword evidence="2" id="KW-0472">Membrane</keyword>
<feature type="transmembrane region" description="Helical" evidence="2">
    <location>
        <begin position="210"/>
        <end position="231"/>
    </location>
</feature>
<dbReference type="AlphaFoldDB" id="A0AAV4GAN1"/>
<evidence type="ECO:0000256" key="1">
    <source>
        <dbReference type="SAM" id="MobiDB-lite"/>
    </source>
</evidence>
<keyword evidence="2" id="KW-0812">Transmembrane</keyword>
<feature type="compositionally biased region" description="Polar residues" evidence="1">
    <location>
        <begin position="384"/>
        <end position="399"/>
    </location>
</feature>
<feature type="region of interest" description="Disordered" evidence="1">
    <location>
        <begin position="76"/>
        <end position="125"/>
    </location>
</feature>